<evidence type="ECO:0000313" key="4">
    <source>
        <dbReference type="EMBL" id="KHS56723.1"/>
    </source>
</evidence>
<evidence type="ECO:0000256" key="2">
    <source>
        <dbReference type="ARBA" id="ARBA00022643"/>
    </source>
</evidence>
<dbReference type="AlphaFoldDB" id="A0A0B3VV99"/>
<dbReference type="OrthoDB" id="6398207at2"/>
<dbReference type="PANTHER" id="PTHR43278:SF2">
    <property type="entry name" value="IRON-SULFUR FLAVOPROTEIN"/>
    <property type="match status" value="1"/>
</dbReference>
<keyword evidence="2" id="KW-0288">FMN</keyword>
<dbReference type="InterPro" id="IPR005025">
    <property type="entry name" value="FMN_Rdtase-like_dom"/>
</dbReference>
<dbReference type="STRING" id="1577792.QX51_12140"/>
<keyword evidence="1" id="KW-0285">Flavoprotein</keyword>
<name>A0A0B3VV99_9FIRM</name>
<keyword evidence="5" id="KW-1185">Reference proteome</keyword>
<dbReference type="GO" id="GO:0016491">
    <property type="term" value="F:oxidoreductase activity"/>
    <property type="evidence" value="ECO:0007669"/>
    <property type="project" value="InterPro"/>
</dbReference>
<comment type="caution">
    <text evidence="4">The sequence shown here is derived from an EMBL/GenBank/DDBJ whole genome shotgun (WGS) entry which is preliminary data.</text>
</comment>
<dbReference type="PANTHER" id="PTHR43278">
    <property type="entry name" value="NAD(P)H-DEPENDENT FMN-CONTAINING OXIDOREDUCTASE YWQN-RELATED"/>
    <property type="match status" value="1"/>
</dbReference>
<dbReference type="SUPFAM" id="SSF52218">
    <property type="entry name" value="Flavoproteins"/>
    <property type="match status" value="1"/>
</dbReference>
<evidence type="ECO:0000313" key="5">
    <source>
        <dbReference type="Proteomes" id="UP000031189"/>
    </source>
</evidence>
<dbReference type="Pfam" id="PF03358">
    <property type="entry name" value="FMN_red"/>
    <property type="match status" value="1"/>
</dbReference>
<dbReference type="Proteomes" id="UP000031189">
    <property type="component" value="Unassembled WGS sequence"/>
</dbReference>
<evidence type="ECO:0000256" key="1">
    <source>
        <dbReference type="ARBA" id="ARBA00022630"/>
    </source>
</evidence>
<protein>
    <submittedName>
        <fullName evidence="4">NADPH-dependent FMN reductase</fullName>
    </submittedName>
</protein>
<accession>A0A0B3VV99</accession>
<dbReference type="InterPro" id="IPR051796">
    <property type="entry name" value="ISF_SsuE-like"/>
</dbReference>
<organism evidence="4 5">
    <name type="scientific">Terrisporobacter othiniensis</name>
    <dbReference type="NCBI Taxonomy" id="1577792"/>
    <lineage>
        <taxon>Bacteria</taxon>
        <taxon>Bacillati</taxon>
        <taxon>Bacillota</taxon>
        <taxon>Clostridia</taxon>
        <taxon>Peptostreptococcales</taxon>
        <taxon>Peptostreptococcaceae</taxon>
        <taxon>Terrisporobacter</taxon>
    </lineage>
</organism>
<proteinExistence type="predicted"/>
<dbReference type="RefSeq" id="WP_039680174.1">
    <property type="nucleotide sequence ID" value="NZ_JWHR01000109.1"/>
</dbReference>
<evidence type="ECO:0000259" key="3">
    <source>
        <dbReference type="Pfam" id="PF03358"/>
    </source>
</evidence>
<sequence>MSKKVLILSGSPRRNGNSDILCDEFKKGAEASGNEVEKIFIRDKNINHCTGCYACSKGGKCVQKDDMAEVLQKMIDADVIVMSTPVYFYTMDGQMKTLIDRTVARYTEIANKEFYFIATAAVNNEKLMERTIDGFRGFTDCLDGAKEKGVIYGKGAWEVGEIKVTKAMKEAYEMGKTV</sequence>
<dbReference type="EMBL" id="JWHR01000109">
    <property type="protein sequence ID" value="KHS56723.1"/>
    <property type="molecule type" value="Genomic_DNA"/>
</dbReference>
<dbReference type="InterPro" id="IPR029039">
    <property type="entry name" value="Flavoprotein-like_sf"/>
</dbReference>
<feature type="domain" description="NADPH-dependent FMN reductase-like" evidence="3">
    <location>
        <begin position="4"/>
        <end position="123"/>
    </location>
</feature>
<gene>
    <name evidence="4" type="ORF">QX51_12140</name>
</gene>
<dbReference type="Gene3D" id="3.40.50.360">
    <property type="match status" value="1"/>
</dbReference>
<reference evidence="4 5" key="1">
    <citation type="submission" date="2014-12" db="EMBL/GenBank/DDBJ databases">
        <title>Draft genome sequence of Terrisporobacter sp. 08-306576, isolated from the blood culture of a bacteremia patient.</title>
        <authorList>
            <person name="Lund L.C."/>
            <person name="Sydenham T.V."/>
            <person name="Hogh S.V."/>
            <person name="Skov M.N."/>
            <person name="Kemp M."/>
            <person name="Justesen U.S."/>
        </authorList>
    </citation>
    <scope>NUCLEOTIDE SEQUENCE [LARGE SCALE GENOMIC DNA]</scope>
    <source>
        <strain evidence="4 5">08-306576</strain>
    </source>
</reference>